<reference evidence="1" key="1">
    <citation type="submission" date="2021-03" db="EMBL/GenBank/DDBJ databases">
        <authorList>
            <person name="Bekaert M."/>
        </authorList>
    </citation>
    <scope>NUCLEOTIDE SEQUENCE</scope>
</reference>
<keyword evidence="1" id="KW-0378">Hydrolase</keyword>
<dbReference type="SUPFAM" id="SSF56219">
    <property type="entry name" value="DNase I-like"/>
    <property type="match status" value="1"/>
</dbReference>
<evidence type="ECO:0000313" key="1">
    <source>
        <dbReference type="EMBL" id="CAG2219923.1"/>
    </source>
</evidence>
<dbReference type="AlphaFoldDB" id="A0A8S3SHZ1"/>
<gene>
    <name evidence="1" type="ORF">MEDL_33444</name>
</gene>
<dbReference type="PANTHER" id="PTHR21180:SF32">
    <property type="entry name" value="ENDONUCLEASE_EXONUCLEASE_PHOSPHATASE FAMILY DOMAIN-CONTAINING PROTEIN 1"/>
    <property type="match status" value="1"/>
</dbReference>
<dbReference type="EMBL" id="CAJPWZ010001646">
    <property type="protein sequence ID" value="CAG2219923.1"/>
    <property type="molecule type" value="Genomic_DNA"/>
</dbReference>
<organism evidence="1 2">
    <name type="scientific">Mytilus edulis</name>
    <name type="common">Blue mussel</name>
    <dbReference type="NCBI Taxonomy" id="6550"/>
    <lineage>
        <taxon>Eukaryota</taxon>
        <taxon>Metazoa</taxon>
        <taxon>Spiralia</taxon>
        <taxon>Lophotrochozoa</taxon>
        <taxon>Mollusca</taxon>
        <taxon>Bivalvia</taxon>
        <taxon>Autobranchia</taxon>
        <taxon>Pteriomorphia</taxon>
        <taxon>Mytilida</taxon>
        <taxon>Mytiloidea</taxon>
        <taxon>Mytilidae</taxon>
        <taxon>Mytilinae</taxon>
        <taxon>Mytilus</taxon>
    </lineage>
</organism>
<dbReference type="Proteomes" id="UP000683360">
    <property type="component" value="Unassembled WGS sequence"/>
</dbReference>
<name>A0A8S3SHZ1_MYTED</name>
<evidence type="ECO:0000313" key="2">
    <source>
        <dbReference type="Proteomes" id="UP000683360"/>
    </source>
</evidence>
<dbReference type="GO" id="GO:0005886">
    <property type="term" value="C:plasma membrane"/>
    <property type="evidence" value="ECO:0007669"/>
    <property type="project" value="TreeGrafter"/>
</dbReference>
<dbReference type="InterPro" id="IPR051675">
    <property type="entry name" value="Endo/Exo/Phosphatase_dom_1"/>
</dbReference>
<dbReference type="PANTHER" id="PTHR21180">
    <property type="entry name" value="ENDONUCLEASE/EXONUCLEASE/PHOSPHATASE FAMILY DOMAIN-CONTAINING PROTEIN 1"/>
    <property type="match status" value="1"/>
</dbReference>
<sequence>MGIVNSCFDCGSQGGEVEEKEVKRNYEVTETICMHKHLSESTENIINLLEPIITIIKSSSRPQGTQFNFKHKNKGVVRIASWNVERFDEDKANNPGVREVVCMTILENGLGLVAFQELADKMALEKICEELNTPSLSCTKKWHGHRGEWKVVVSEATGRMYRSNEYNGFLYDSSQGITFNHSELLEKAKKAPKAFTRAPFIGTFKVG</sequence>
<proteinExistence type="predicted"/>
<dbReference type="InterPro" id="IPR036691">
    <property type="entry name" value="Endo/exonu/phosph_ase_sf"/>
</dbReference>
<keyword evidence="2" id="KW-1185">Reference proteome</keyword>
<comment type="caution">
    <text evidence="1">The sequence shown here is derived from an EMBL/GenBank/DDBJ whole genome shotgun (WGS) entry which is preliminary data.</text>
</comment>
<dbReference type="GO" id="GO:0004519">
    <property type="term" value="F:endonuclease activity"/>
    <property type="evidence" value="ECO:0007669"/>
    <property type="project" value="UniProtKB-KW"/>
</dbReference>
<keyword evidence="1" id="KW-0255">Endonuclease</keyword>
<dbReference type="Gene3D" id="3.60.10.10">
    <property type="entry name" value="Endonuclease/exonuclease/phosphatase"/>
    <property type="match status" value="1"/>
</dbReference>
<keyword evidence="1" id="KW-0540">Nuclease</keyword>
<accession>A0A8S3SHZ1</accession>
<dbReference type="OrthoDB" id="6237065at2759"/>
<protein>
    <submittedName>
        <fullName evidence="1">Endonuclease/exonuclease/phosphatase family domain-containing protein 1</fullName>
    </submittedName>
</protein>